<name>A0A9Q0J168_9ROSI</name>
<evidence type="ECO:0000313" key="3">
    <source>
        <dbReference type="Proteomes" id="UP001141552"/>
    </source>
</evidence>
<dbReference type="SUPFAM" id="SSF57756">
    <property type="entry name" value="Retrovirus zinc finger-like domains"/>
    <property type="match status" value="1"/>
</dbReference>
<dbReference type="InterPro" id="IPR040256">
    <property type="entry name" value="At4g02000-like"/>
</dbReference>
<dbReference type="PANTHER" id="PTHR31286">
    <property type="entry name" value="GLYCINE-RICH CELL WALL STRUCTURAL PROTEIN 1.8-LIKE"/>
    <property type="match status" value="1"/>
</dbReference>
<evidence type="ECO:0000313" key="2">
    <source>
        <dbReference type="EMBL" id="KAJ4824623.1"/>
    </source>
</evidence>
<evidence type="ECO:0000256" key="1">
    <source>
        <dbReference type="SAM" id="MobiDB-lite"/>
    </source>
</evidence>
<sequence>MAVGDPPLLDSTGTSCDKSSLVLDLSSLDRLMASTSRSLKGKSVGAVTLTSRVSDLGTAPTPNLPSDSDKFKTGSPLPRQSLDFIPSALGADSEIQKMDISSSVLLVWVQFNNVPLELSTREGLSYLASAIGKPLHMDQDCSKILKSDCINFCIDVDFAKPLLPKLLVNLDGELCSISVTYSWQPLQCALCNRWGHHQLACPSKKIQHVSKWVPKLPISKGVTVIHPAVPASPPLVTKPLTVATNSLPDQTQFFRTRRP</sequence>
<protein>
    <recommendedName>
        <fullName evidence="4">DUF4283 domain-containing protein</fullName>
    </recommendedName>
</protein>
<dbReference type="GO" id="GO:0008270">
    <property type="term" value="F:zinc ion binding"/>
    <property type="evidence" value="ECO:0007669"/>
    <property type="project" value="InterPro"/>
</dbReference>
<dbReference type="Proteomes" id="UP001141552">
    <property type="component" value="Unassembled WGS sequence"/>
</dbReference>
<dbReference type="AlphaFoldDB" id="A0A9Q0J168"/>
<feature type="region of interest" description="Disordered" evidence="1">
    <location>
        <begin position="55"/>
        <end position="78"/>
    </location>
</feature>
<proteinExistence type="predicted"/>
<keyword evidence="3" id="KW-1185">Reference proteome</keyword>
<dbReference type="GO" id="GO:0003676">
    <property type="term" value="F:nucleic acid binding"/>
    <property type="evidence" value="ECO:0007669"/>
    <property type="project" value="InterPro"/>
</dbReference>
<organism evidence="2 3">
    <name type="scientific">Turnera subulata</name>
    <dbReference type="NCBI Taxonomy" id="218843"/>
    <lineage>
        <taxon>Eukaryota</taxon>
        <taxon>Viridiplantae</taxon>
        <taxon>Streptophyta</taxon>
        <taxon>Embryophyta</taxon>
        <taxon>Tracheophyta</taxon>
        <taxon>Spermatophyta</taxon>
        <taxon>Magnoliopsida</taxon>
        <taxon>eudicotyledons</taxon>
        <taxon>Gunneridae</taxon>
        <taxon>Pentapetalae</taxon>
        <taxon>rosids</taxon>
        <taxon>fabids</taxon>
        <taxon>Malpighiales</taxon>
        <taxon>Passifloraceae</taxon>
        <taxon>Turnera</taxon>
    </lineage>
</organism>
<accession>A0A9Q0J168</accession>
<reference evidence="2" key="1">
    <citation type="submission" date="2022-02" db="EMBL/GenBank/DDBJ databases">
        <authorList>
            <person name="Henning P.M."/>
            <person name="McCubbin A.G."/>
            <person name="Shore J.S."/>
        </authorList>
    </citation>
    <scope>NUCLEOTIDE SEQUENCE</scope>
    <source>
        <strain evidence="2">F60SS</strain>
        <tissue evidence="2">Leaves</tissue>
    </source>
</reference>
<dbReference type="EMBL" id="JAKUCV010007138">
    <property type="protein sequence ID" value="KAJ4824623.1"/>
    <property type="molecule type" value="Genomic_DNA"/>
</dbReference>
<dbReference type="InterPro" id="IPR036875">
    <property type="entry name" value="Znf_CCHC_sf"/>
</dbReference>
<dbReference type="OrthoDB" id="1751344at2759"/>
<evidence type="ECO:0008006" key="4">
    <source>
        <dbReference type="Google" id="ProtNLM"/>
    </source>
</evidence>
<dbReference type="PANTHER" id="PTHR31286:SF180">
    <property type="entry name" value="OS10G0362600 PROTEIN"/>
    <property type="match status" value="1"/>
</dbReference>
<comment type="caution">
    <text evidence="2">The sequence shown here is derived from an EMBL/GenBank/DDBJ whole genome shotgun (WGS) entry which is preliminary data.</text>
</comment>
<reference evidence="2" key="2">
    <citation type="journal article" date="2023" name="Plants (Basel)">
        <title>Annotation of the Turnera subulata (Passifloraceae) Draft Genome Reveals the S-Locus Evolved after the Divergence of Turneroideae from Passifloroideae in a Stepwise Manner.</title>
        <authorList>
            <person name="Henning P.M."/>
            <person name="Roalson E.H."/>
            <person name="Mir W."/>
            <person name="McCubbin A.G."/>
            <person name="Shore J.S."/>
        </authorList>
    </citation>
    <scope>NUCLEOTIDE SEQUENCE</scope>
    <source>
        <strain evidence="2">F60SS</strain>
    </source>
</reference>
<gene>
    <name evidence="2" type="ORF">Tsubulata_029171</name>
</gene>